<evidence type="ECO:0000313" key="1">
    <source>
        <dbReference type="EMBL" id="KAI0052915.1"/>
    </source>
</evidence>
<gene>
    <name evidence="1" type="ORF">FA95DRAFT_1553219</name>
</gene>
<organism evidence="1 2">
    <name type="scientific">Auriscalpium vulgare</name>
    <dbReference type="NCBI Taxonomy" id="40419"/>
    <lineage>
        <taxon>Eukaryota</taxon>
        <taxon>Fungi</taxon>
        <taxon>Dikarya</taxon>
        <taxon>Basidiomycota</taxon>
        <taxon>Agaricomycotina</taxon>
        <taxon>Agaricomycetes</taxon>
        <taxon>Russulales</taxon>
        <taxon>Auriscalpiaceae</taxon>
        <taxon>Auriscalpium</taxon>
    </lineage>
</organism>
<proteinExistence type="predicted"/>
<reference evidence="1" key="1">
    <citation type="submission" date="2021-02" db="EMBL/GenBank/DDBJ databases">
        <authorList>
            <consortium name="DOE Joint Genome Institute"/>
            <person name="Ahrendt S."/>
            <person name="Looney B.P."/>
            <person name="Miyauchi S."/>
            <person name="Morin E."/>
            <person name="Drula E."/>
            <person name="Courty P.E."/>
            <person name="Chicoki N."/>
            <person name="Fauchery L."/>
            <person name="Kohler A."/>
            <person name="Kuo A."/>
            <person name="Labutti K."/>
            <person name="Pangilinan J."/>
            <person name="Lipzen A."/>
            <person name="Riley R."/>
            <person name="Andreopoulos W."/>
            <person name="He G."/>
            <person name="Johnson J."/>
            <person name="Barry K.W."/>
            <person name="Grigoriev I.V."/>
            <person name="Nagy L."/>
            <person name="Hibbett D."/>
            <person name="Henrissat B."/>
            <person name="Matheny P.B."/>
            <person name="Labbe J."/>
            <person name="Martin F."/>
        </authorList>
    </citation>
    <scope>NUCLEOTIDE SEQUENCE</scope>
    <source>
        <strain evidence="1">FP105234-sp</strain>
    </source>
</reference>
<keyword evidence="2" id="KW-1185">Reference proteome</keyword>
<name>A0ACB8SAJ7_9AGAM</name>
<protein>
    <submittedName>
        <fullName evidence="1">Uncharacterized protein</fullName>
    </submittedName>
</protein>
<dbReference type="Proteomes" id="UP000814033">
    <property type="component" value="Unassembled WGS sequence"/>
</dbReference>
<accession>A0ACB8SAJ7</accession>
<sequence length="61" mass="6814">MSPSRHAHANTSRHALTSSLPFPLVTFLQYALPSIFPAPHPAPALRDHQFDWLPGVRVRCV</sequence>
<comment type="caution">
    <text evidence="1">The sequence shown here is derived from an EMBL/GenBank/DDBJ whole genome shotgun (WGS) entry which is preliminary data.</text>
</comment>
<reference evidence="1" key="2">
    <citation type="journal article" date="2022" name="New Phytol.">
        <title>Evolutionary transition to the ectomycorrhizal habit in the genomes of a hyperdiverse lineage of mushroom-forming fungi.</title>
        <authorList>
            <person name="Looney B."/>
            <person name="Miyauchi S."/>
            <person name="Morin E."/>
            <person name="Drula E."/>
            <person name="Courty P.E."/>
            <person name="Kohler A."/>
            <person name="Kuo A."/>
            <person name="LaButti K."/>
            <person name="Pangilinan J."/>
            <person name="Lipzen A."/>
            <person name="Riley R."/>
            <person name="Andreopoulos W."/>
            <person name="He G."/>
            <person name="Johnson J."/>
            <person name="Nolan M."/>
            <person name="Tritt A."/>
            <person name="Barry K.W."/>
            <person name="Grigoriev I.V."/>
            <person name="Nagy L.G."/>
            <person name="Hibbett D."/>
            <person name="Henrissat B."/>
            <person name="Matheny P.B."/>
            <person name="Labbe J."/>
            <person name="Martin F.M."/>
        </authorList>
    </citation>
    <scope>NUCLEOTIDE SEQUENCE</scope>
    <source>
        <strain evidence="1">FP105234-sp</strain>
    </source>
</reference>
<evidence type="ECO:0000313" key="2">
    <source>
        <dbReference type="Proteomes" id="UP000814033"/>
    </source>
</evidence>
<dbReference type="EMBL" id="MU275843">
    <property type="protein sequence ID" value="KAI0052915.1"/>
    <property type="molecule type" value="Genomic_DNA"/>
</dbReference>